<name>A0A285N9T2_9AQUI</name>
<dbReference type="GO" id="GO:0005829">
    <property type="term" value="C:cytosol"/>
    <property type="evidence" value="ECO:0007669"/>
    <property type="project" value="TreeGrafter"/>
</dbReference>
<evidence type="ECO:0000256" key="4">
    <source>
        <dbReference type="ARBA" id="ARBA00019595"/>
    </source>
</evidence>
<feature type="active site" description="Proton donor" evidence="5">
    <location>
        <position position="131"/>
    </location>
</feature>
<dbReference type="UniPathway" id="UPA00124"/>
<evidence type="ECO:0000256" key="3">
    <source>
        <dbReference type="ARBA" id="ARBA00012098"/>
    </source>
</evidence>
<organism evidence="8 9">
    <name type="scientific">Persephonella hydrogeniphila</name>
    <dbReference type="NCBI Taxonomy" id="198703"/>
    <lineage>
        <taxon>Bacteria</taxon>
        <taxon>Pseudomonadati</taxon>
        <taxon>Aquificota</taxon>
        <taxon>Aquificia</taxon>
        <taxon>Aquificales</taxon>
        <taxon>Hydrogenothermaceae</taxon>
        <taxon>Persephonella</taxon>
    </lineage>
</organism>
<comment type="pathway">
    <text evidence="7">Carbohydrate biosynthesis; dTDP-L-rhamnose biosynthesis.</text>
</comment>
<dbReference type="GO" id="GO:0019305">
    <property type="term" value="P:dTDP-rhamnose biosynthetic process"/>
    <property type="evidence" value="ECO:0007669"/>
    <property type="project" value="UniProtKB-UniRule"/>
</dbReference>
<dbReference type="OrthoDB" id="9800680at2"/>
<dbReference type="EC" id="5.1.3.13" evidence="3 7"/>
<keyword evidence="9" id="KW-1185">Reference proteome</keyword>
<dbReference type="GO" id="GO:0008830">
    <property type="term" value="F:dTDP-4-dehydrorhamnose 3,5-epimerase activity"/>
    <property type="evidence" value="ECO:0007669"/>
    <property type="project" value="UniProtKB-UniRule"/>
</dbReference>
<proteinExistence type="inferred from homology"/>
<dbReference type="InterPro" id="IPR000888">
    <property type="entry name" value="RmlC-like"/>
</dbReference>
<dbReference type="CDD" id="cd00438">
    <property type="entry name" value="cupin_RmlC"/>
    <property type="match status" value="1"/>
</dbReference>
<dbReference type="AlphaFoldDB" id="A0A285N9T2"/>
<reference evidence="9" key="1">
    <citation type="submission" date="2017-09" db="EMBL/GenBank/DDBJ databases">
        <authorList>
            <person name="Varghese N."/>
            <person name="Submissions S."/>
        </authorList>
    </citation>
    <scope>NUCLEOTIDE SEQUENCE [LARGE SCALE GENOMIC DNA]</scope>
    <source>
        <strain evidence="9">DSM 15103</strain>
    </source>
</reference>
<evidence type="ECO:0000313" key="8">
    <source>
        <dbReference type="EMBL" id="SNZ06190.1"/>
    </source>
</evidence>
<comment type="function">
    <text evidence="2 7">Catalyzes the epimerization of the C3' and C5'positions of dTDP-6-deoxy-D-xylo-4-hexulose, forming dTDP-6-deoxy-L-lyxo-4-hexulose.</text>
</comment>
<dbReference type="InterPro" id="IPR011051">
    <property type="entry name" value="RmlC_Cupin_sf"/>
</dbReference>
<feature type="active site" description="Proton acceptor" evidence="5">
    <location>
        <position position="61"/>
    </location>
</feature>
<dbReference type="Proteomes" id="UP000219036">
    <property type="component" value="Unassembled WGS sequence"/>
</dbReference>
<dbReference type="InterPro" id="IPR014710">
    <property type="entry name" value="RmlC-like_jellyroll"/>
</dbReference>
<dbReference type="NCBIfam" id="TIGR01221">
    <property type="entry name" value="rmlC"/>
    <property type="match status" value="1"/>
</dbReference>
<comment type="catalytic activity">
    <reaction evidence="1 7">
        <text>dTDP-4-dehydro-6-deoxy-alpha-D-glucose = dTDP-4-dehydro-beta-L-rhamnose</text>
        <dbReference type="Rhea" id="RHEA:16969"/>
        <dbReference type="ChEBI" id="CHEBI:57649"/>
        <dbReference type="ChEBI" id="CHEBI:62830"/>
        <dbReference type="EC" id="5.1.3.13"/>
    </reaction>
</comment>
<dbReference type="PANTHER" id="PTHR21047:SF2">
    <property type="entry name" value="THYMIDINE DIPHOSPHO-4-KETO-RHAMNOSE 3,5-EPIMERASE"/>
    <property type="match status" value="1"/>
</dbReference>
<dbReference type="GO" id="GO:0000271">
    <property type="term" value="P:polysaccharide biosynthetic process"/>
    <property type="evidence" value="ECO:0007669"/>
    <property type="project" value="TreeGrafter"/>
</dbReference>
<accession>A0A285N9T2</accession>
<gene>
    <name evidence="8" type="ORF">SAMN06265182_0592</name>
</gene>
<sequence length="183" mass="21334">MKIIEKSLNGIVIIKSNVFKDNRGVFIKTYHKEFFEKNNLDSEFRESFFSVSKKNVIRGMHFQTPPDEHAKLVYCAYGKILDVVVDIRKNSPTYGQFYSIELTQDNGKIIYIPKGFAHGFKSLTDNSVVIYLTTKEYSPKNDSGIRWDSFGFDWEIENPIISNRDKDFLPLSKFDSPFIYEDK</sequence>
<dbReference type="SUPFAM" id="SSF51182">
    <property type="entry name" value="RmlC-like cupins"/>
    <property type="match status" value="1"/>
</dbReference>
<evidence type="ECO:0000256" key="1">
    <source>
        <dbReference type="ARBA" id="ARBA00001298"/>
    </source>
</evidence>
<dbReference type="EMBL" id="OBEI01000002">
    <property type="protein sequence ID" value="SNZ06190.1"/>
    <property type="molecule type" value="Genomic_DNA"/>
</dbReference>
<dbReference type="Pfam" id="PF00908">
    <property type="entry name" value="dTDP_sugar_isom"/>
    <property type="match status" value="1"/>
</dbReference>
<evidence type="ECO:0000256" key="6">
    <source>
        <dbReference type="PIRSR" id="PIRSR600888-3"/>
    </source>
</evidence>
<comment type="similarity">
    <text evidence="7">Belongs to the dTDP-4-dehydrorhamnose 3,5-epimerase family.</text>
</comment>
<evidence type="ECO:0000256" key="2">
    <source>
        <dbReference type="ARBA" id="ARBA00001997"/>
    </source>
</evidence>
<dbReference type="RefSeq" id="WP_096999782.1">
    <property type="nucleotide sequence ID" value="NZ_OBEI01000002.1"/>
</dbReference>
<evidence type="ECO:0000256" key="7">
    <source>
        <dbReference type="RuleBase" id="RU364069"/>
    </source>
</evidence>
<comment type="subunit">
    <text evidence="7">Homodimer.</text>
</comment>
<dbReference type="PANTHER" id="PTHR21047">
    <property type="entry name" value="DTDP-6-DEOXY-D-GLUCOSE-3,5 EPIMERASE"/>
    <property type="match status" value="1"/>
</dbReference>
<dbReference type="Gene3D" id="2.60.120.10">
    <property type="entry name" value="Jelly Rolls"/>
    <property type="match status" value="1"/>
</dbReference>
<protein>
    <recommendedName>
        <fullName evidence="4 7">dTDP-4-dehydrorhamnose 3,5-epimerase</fullName>
        <ecNumber evidence="3 7">5.1.3.13</ecNumber>
    </recommendedName>
    <alternativeName>
        <fullName evidence="7">Thymidine diphospho-4-keto-rhamnose 3,5-epimerase</fullName>
    </alternativeName>
</protein>
<evidence type="ECO:0000256" key="5">
    <source>
        <dbReference type="PIRSR" id="PIRSR600888-1"/>
    </source>
</evidence>
<keyword evidence="7" id="KW-0413">Isomerase</keyword>
<evidence type="ECO:0000313" key="9">
    <source>
        <dbReference type="Proteomes" id="UP000219036"/>
    </source>
</evidence>
<feature type="site" description="Participates in a stacking interaction with the thymidine ring of dTDP-4-oxo-6-deoxyglucose" evidence="6">
    <location>
        <position position="137"/>
    </location>
</feature>